<dbReference type="GO" id="GO:0009272">
    <property type="term" value="P:fungal-type cell wall biogenesis"/>
    <property type="evidence" value="ECO:0007669"/>
    <property type="project" value="TreeGrafter"/>
</dbReference>
<evidence type="ECO:0000313" key="9">
    <source>
        <dbReference type="EMBL" id="KAF1929355.1"/>
    </source>
</evidence>
<sequence length="387" mass="42663">MFLSVYTYGEPPLELTFNPCNANIWRACPLQAEVPIEAAGFILVSPLDVAGIPDLTLTVPDFEGEIILGIFSNSTQTETGCFAAQITNGNTFDHQLEVGSTLAAFTTLALLSSLDTVAYFDTIPSTRTHYAHCCSLLVVFAVWHHVYYSGALAVDRPTALIAFWNNYAWTGGMINVRWMQHAADKFFGSSKASDSTIANLASTYNIDMIYKRRASRSATSVEGIVKQGTANLVTRGSDNIIEKEGIGDTGLAFSFRGRFINLGLPLPGDHFGFSGLLAKQNIPAVNAFLTALLFLFITVASILLAITTFSLVLLVMNRRKLARDDRLLKIVVLASILVGTVTSYLSMTRNQDTIRPKQWNTMCNRCLQHTEFKSHEISYPRRSCEIF</sequence>
<evidence type="ECO:0000259" key="8">
    <source>
        <dbReference type="SMART" id="SM01320"/>
    </source>
</evidence>
<dbReference type="InterPro" id="IPR032800">
    <property type="entry name" value="TRP_N"/>
</dbReference>
<dbReference type="GO" id="GO:0055085">
    <property type="term" value="P:transmembrane transport"/>
    <property type="evidence" value="ECO:0007669"/>
    <property type="project" value="TreeGrafter"/>
</dbReference>
<proteinExistence type="inferred from homology"/>
<keyword evidence="6 7" id="KW-0472">Membrane</keyword>
<dbReference type="InterPro" id="IPR010308">
    <property type="entry name" value="TRP_C"/>
</dbReference>
<protein>
    <recommendedName>
        <fullName evidence="8">ML-like domain-containing protein</fullName>
    </recommendedName>
</protein>
<dbReference type="SMART" id="SM01320">
    <property type="entry name" value="TRP_N"/>
    <property type="match status" value="1"/>
</dbReference>
<dbReference type="GO" id="GO:0016020">
    <property type="term" value="C:membrane"/>
    <property type="evidence" value="ECO:0007669"/>
    <property type="project" value="UniProtKB-SubCell"/>
</dbReference>
<evidence type="ECO:0000256" key="2">
    <source>
        <dbReference type="ARBA" id="ARBA00010642"/>
    </source>
</evidence>
<dbReference type="RefSeq" id="XP_033449603.1">
    <property type="nucleotide sequence ID" value="XM_033594666.1"/>
</dbReference>
<dbReference type="OrthoDB" id="5377623at2759"/>
<organism evidence="9 10">
    <name type="scientific">Didymella exigua CBS 183.55</name>
    <dbReference type="NCBI Taxonomy" id="1150837"/>
    <lineage>
        <taxon>Eukaryota</taxon>
        <taxon>Fungi</taxon>
        <taxon>Dikarya</taxon>
        <taxon>Ascomycota</taxon>
        <taxon>Pezizomycotina</taxon>
        <taxon>Dothideomycetes</taxon>
        <taxon>Pleosporomycetidae</taxon>
        <taxon>Pleosporales</taxon>
        <taxon>Pleosporineae</taxon>
        <taxon>Didymellaceae</taxon>
        <taxon>Didymella</taxon>
    </lineage>
</organism>
<evidence type="ECO:0000256" key="1">
    <source>
        <dbReference type="ARBA" id="ARBA00004141"/>
    </source>
</evidence>
<dbReference type="Proteomes" id="UP000800082">
    <property type="component" value="Unassembled WGS sequence"/>
</dbReference>
<keyword evidence="3 7" id="KW-0812">Transmembrane</keyword>
<feature type="transmembrane region" description="Helical" evidence="7">
    <location>
        <begin position="287"/>
        <end position="315"/>
    </location>
</feature>
<gene>
    <name evidence="9" type="ORF">M421DRAFT_4502</name>
</gene>
<feature type="domain" description="ML-like" evidence="8">
    <location>
        <begin position="1"/>
        <end position="93"/>
    </location>
</feature>
<feature type="transmembrane region" description="Helical" evidence="7">
    <location>
        <begin position="327"/>
        <end position="347"/>
    </location>
</feature>
<evidence type="ECO:0000256" key="4">
    <source>
        <dbReference type="ARBA" id="ARBA00022729"/>
    </source>
</evidence>
<reference evidence="9" key="1">
    <citation type="journal article" date="2020" name="Stud. Mycol.">
        <title>101 Dothideomycetes genomes: a test case for predicting lifestyles and emergence of pathogens.</title>
        <authorList>
            <person name="Haridas S."/>
            <person name="Albert R."/>
            <person name="Binder M."/>
            <person name="Bloem J."/>
            <person name="Labutti K."/>
            <person name="Salamov A."/>
            <person name="Andreopoulos B."/>
            <person name="Baker S."/>
            <person name="Barry K."/>
            <person name="Bills G."/>
            <person name="Bluhm B."/>
            <person name="Cannon C."/>
            <person name="Castanera R."/>
            <person name="Culley D."/>
            <person name="Daum C."/>
            <person name="Ezra D."/>
            <person name="Gonzalez J."/>
            <person name="Henrissat B."/>
            <person name="Kuo A."/>
            <person name="Liang C."/>
            <person name="Lipzen A."/>
            <person name="Lutzoni F."/>
            <person name="Magnuson J."/>
            <person name="Mondo S."/>
            <person name="Nolan M."/>
            <person name="Ohm R."/>
            <person name="Pangilinan J."/>
            <person name="Park H.-J."/>
            <person name="Ramirez L."/>
            <person name="Alfaro M."/>
            <person name="Sun H."/>
            <person name="Tritt A."/>
            <person name="Yoshinaga Y."/>
            <person name="Zwiers L.-H."/>
            <person name="Turgeon B."/>
            <person name="Goodwin S."/>
            <person name="Spatafora J."/>
            <person name="Crous P."/>
            <person name="Grigoriev I."/>
        </authorList>
    </citation>
    <scope>NUCLEOTIDE SEQUENCE</scope>
    <source>
        <strain evidence="9">CBS 183.55</strain>
    </source>
</reference>
<dbReference type="GeneID" id="54352334"/>
<dbReference type="PANTHER" id="PTHR31145">
    <property type="entry name" value="INTEGRAL MEMBRANE PROTEIN (AFU_ORTHOLOGUE AFUA_7G01610)"/>
    <property type="match status" value="1"/>
</dbReference>
<evidence type="ECO:0000256" key="7">
    <source>
        <dbReference type="SAM" id="Phobius"/>
    </source>
</evidence>
<evidence type="ECO:0000256" key="5">
    <source>
        <dbReference type="ARBA" id="ARBA00022989"/>
    </source>
</evidence>
<accession>A0A6A5RLQ3</accession>
<dbReference type="Pfam" id="PF06011">
    <property type="entry name" value="TRP"/>
    <property type="match status" value="1"/>
</dbReference>
<name>A0A6A5RLQ3_9PLEO</name>
<dbReference type="AlphaFoldDB" id="A0A6A5RLQ3"/>
<dbReference type="EMBL" id="ML978966">
    <property type="protein sequence ID" value="KAF1929355.1"/>
    <property type="molecule type" value="Genomic_DNA"/>
</dbReference>
<comment type="subcellular location">
    <subcellularLocation>
        <location evidence="1">Membrane</location>
        <topology evidence="1">Multi-pass membrane protein</topology>
    </subcellularLocation>
</comment>
<keyword evidence="4" id="KW-0732">Signal</keyword>
<dbReference type="PANTHER" id="PTHR31145:SF7">
    <property type="entry name" value="TRP-LIKE ION CHANNEL"/>
    <property type="match status" value="1"/>
</dbReference>
<evidence type="ECO:0000256" key="6">
    <source>
        <dbReference type="ARBA" id="ARBA00023136"/>
    </source>
</evidence>
<dbReference type="Pfam" id="PF14558">
    <property type="entry name" value="TRP_N"/>
    <property type="match status" value="1"/>
</dbReference>
<dbReference type="InterPro" id="IPR040241">
    <property type="entry name" value="TRP_Flc/Pkd2-like"/>
</dbReference>
<keyword evidence="10" id="KW-1185">Reference proteome</keyword>
<comment type="similarity">
    <text evidence="2">Belongs to the transient receptor potential (TRP) ion channel family.</text>
</comment>
<evidence type="ECO:0000256" key="3">
    <source>
        <dbReference type="ARBA" id="ARBA00022692"/>
    </source>
</evidence>
<keyword evidence="5 7" id="KW-1133">Transmembrane helix</keyword>
<evidence type="ECO:0000313" key="10">
    <source>
        <dbReference type="Proteomes" id="UP000800082"/>
    </source>
</evidence>